<dbReference type="Proteomes" id="UP000193144">
    <property type="component" value="Unassembled WGS sequence"/>
</dbReference>
<reference evidence="3 4" key="1">
    <citation type="submission" date="2016-07" db="EMBL/GenBank/DDBJ databases">
        <title>Pervasive Adenine N6-methylation of Active Genes in Fungi.</title>
        <authorList>
            <consortium name="DOE Joint Genome Institute"/>
            <person name="Mondo S.J."/>
            <person name="Dannebaum R.O."/>
            <person name="Kuo R.C."/>
            <person name="Labutti K."/>
            <person name="Haridas S."/>
            <person name="Kuo A."/>
            <person name="Salamov A."/>
            <person name="Ahrendt S.R."/>
            <person name="Lipzen A."/>
            <person name="Sullivan W."/>
            <person name="Andreopoulos W.B."/>
            <person name="Clum A."/>
            <person name="Lindquist E."/>
            <person name="Daum C."/>
            <person name="Ramamoorthy G.K."/>
            <person name="Gryganskyi A."/>
            <person name="Culley D."/>
            <person name="Magnuson J.K."/>
            <person name="James T.Y."/>
            <person name="O'Malley M.A."/>
            <person name="Stajich J.E."/>
            <person name="Spatafora J.W."/>
            <person name="Visel A."/>
            <person name="Grigoriev I.V."/>
        </authorList>
    </citation>
    <scope>NUCLEOTIDE SEQUENCE [LARGE SCALE GENOMIC DNA]</scope>
    <source>
        <strain evidence="3 4">CBS 115471</strain>
    </source>
</reference>
<dbReference type="OrthoDB" id="10261522at2759"/>
<dbReference type="SUPFAM" id="SSF55811">
    <property type="entry name" value="Nudix"/>
    <property type="match status" value="1"/>
</dbReference>
<dbReference type="PROSITE" id="PS00893">
    <property type="entry name" value="NUDIX_BOX"/>
    <property type="match status" value="1"/>
</dbReference>
<dbReference type="AlphaFoldDB" id="A0A1Y1ZRP0"/>
<dbReference type="STRING" id="1231657.A0A1Y1ZRP0"/>
<evidence type="ECO:0000259" key="2">
    <source>
        <dbReference type="PROSITE" id="PS51462"/>
    </source>
</evidence>
<sequence length="264" mass="29822">MISGFPAPFGYVHTSTIPKTNKTLTLTSSKIFHANSTFSRWCNELFPVYFSSGSHILDLDGAGVDAFGIVNCGCHFIAYVTTSECRKYWVPRRAKTKMSFPGMLDNTVGGSLRSAEKPLDCIVREAEEEAGLPVQYTRAHIKACGTLSYQMSQTVDGKLGCQHHVQYVYEMEMRPDMIPIPLDSEADEFKRMTDEFKLMAPDEVIAALRNGEFKLNDAMTWMAFLIRHRHVNADNEPSLLEICARLHLKHDLLLCKAYFLNKIV</sequence>
<dbReference type="InterPro" id="IPR015797">
    <property type="entry name" value="NUDIX_hydrolase-like_dom_sf"/>
</dbReference>
<evidence type="ECO:0000313" key="4">
    <source>
        <dbReference type="Proteomes" id="UP000193144"/>
    </source>
</evidence>
<evidence type="ECO:0000313" key="3">
    <source>
        <dbReference type="EMBL" id="ORY12929.1"/>
    </source>
</evidence>
<accession>A0A1Y1ZRP0</accession>
<dbReference type="CDD" id="cd03676">
    <property type="entry name" value="NUDIX_Tnr3_like"/>
    <property type="match status" value="1"/>
</dbReference>
<comment type="caution">
    <text evidence="3">The sequence shown here is derived from an EMBL/GenBank/DDBJ whole genome shotgun (WGS) entry which is preliminary data.</text>
</comment>
<dbReference type="Pfam" id="PF00293">
    <property type="entry name" value="NUDIX"/>
    <property type="match status" value="1"/>
</dbReference>
<dbReference type="Gene3D" id="3.90.79.10">
    <property type="entry name" value="Nucleoside Triphosphate Pyrophosphohydrolase"/>
    <property type="match status" value="1"/>
</dbReference>
<dbReference type="InterPro" id="IPR020084">
    <property type="entry name" value="NUDIX_hydrolase_CS"/>
</dbReference>
<dbReference type="InterPro" id="IPR000086">
    <property type="entry name" value="NUDIX_hydrolase_dom"/>
</dbReference>
<dbReference type="PROSITE" id="PS51462">
    <property type="entry name" value="NUDIX"/>
    <property type="match status" value="1"/>
</dbReference>
<dbReference type="EMBL" id="MCFA01000046">
    <property type="protein sequence ID" value="ORY12929.1"/>
    <property type="molecule type" value="Genomic_DNA"/>
</dbReference>
<keyword evidence="4" id="KW-1185">Reference proteome</keyword>
<dbReference type="GO" id="GO:0016787">
    <property type="term" value="F:hydrolase activity"/>
    <property type="evidence" value="ECO:0007669"/>
    <property type="project" value="UniProtKB-KW"/>
</dbReference>
<gene>
    <name evidence="3" type="ORF">BCR34DRAFT_624042</name>
</gene>
<evidence type="ECO:0000256" key="1">
    <source>
        <dbReference type="ARBA" id="ARBA00022801"/>
    </source>
</evidence>
<organism evidence="3 4">
    <name type="scientific">Clohesyomyces aquaticus</name>
    <dbReference type="NCBI Taxonomy" id="1231657"/>
    <lineage>
        <taxon>Eukaryota</taxon>
        <taxon>Fungi</taxon>
        <taxon>Dikarya</taxon>
        <taxon>Ascomycota</taxon>
        <taxon>Pezizomycotina</taxon>
        <taxon>Dothideomycetes</taxon>
        <taxon>Pleosporomycetidae</taxon>
        <taxon>Pleosporales</taxon>
        <taxon>Lindgomycetaceae</taxon>
        <taxon>Clohesyomyces</taxon>
    </lineage>
</organism>
<name>A0A1Y1ZRP0_9PLEO</name>
<protein>
    <submittedName>
        <fullName evidence="3">NUDIX hydrolase domain-like protein</fullName>
    </submittedName>
</protein>
<keyword evidence="1 3" id="KW-0378">Hydrolase</keyword>
<feature type="domain" description="Nudix hydrolase" evidence="2">
    <location>
        <begin position="69"/>
        <end position="221"/>
    </location>
</feature>
<proteinExistence type="predicted"/>